<dbReference type="Pfam" id="PF00001">
    <property type="entry name" value="7tm_1"/>
    <property type="match status" value="1"/>
</dbReference>
<dbReference type="Proteomes" id="UP000036403">
    <property type="component" value="Unassembled WGS sequence"/>
</dbReference>
<evidence type="ECO:0000256" key="4">
    <source>
        <dbReference type="ARBA" id="ARBA00022989"/>
    </source>
</evidence>
<keyword evidence="8" id="KW-0807">Transducer</keyword>
<dbReference type="OrthoDB" id="5987936at2759"/>
<proteinExistence type="inferred from homology"/>
<comment type="caution">
    <text evidence="11">The sequence shown here is derived from an EMBL/GenBank/DDBJ whole genome shotgun (WGS) entry which is preliminary data.</text>
</comment>
<dbReference type="EMBL" id="LBMM01003175">
    <property type="protein sequence ID" value="KMQ93850.1"/>
    <property type="molecule type" value="Genomic_DNA"/>
</dbReference>
<dbReference type="PANTHER" id="PTHR45695">
    <property type="entry name" value="LEUCOKININ RECEPTOR-RELATED"/>
    <property type="match status" value="1"/>
</dbReference>
<evidence type="ECO:0000256" key="2">
    <source>
        <dbReference type="ARBA" id="ARBA00010663"/>
    </source>
</evidence>
<keyword evidence="6 9" id="KW-0472">Membrane</keyword>
<feature type="domain" description="G-protein coupled receptors family 1 profile" evidence="10">
    <location>
        <begin position="82"/>
        <end position="144"/>
    </location>
</feature>
<dbReference type="PaxDb" id="67767-A0A0J7NMW4"/>
<dbReference type="InterPro" id="IPR017452">
    <property type="entry name" value="GPCR_Rhodpsn_7TM"/>
</dbReference>
<dbReference type="PROSITE" id="PS50262">
    <property type="entry name" value="G_PROTEIN_RECEP_F1_2"/>
    <property type="match status" value="1"/>
</dbReference>
<keyword evidence="7 11" id="KW-0675">Receptor</keyword>
<dbReference type="PRINTS" id="PR00237">
    <property type="entry name" value="GPCRRHODOPSN"/>
</dbReference>
<evidence type="ECO:0000256" key="8">
    <source>
        <dbReference type="ARBA" id="ARBA00023224"/>
    </source>
</evidence>
<keyword evidence="5" id="KW-0297">G-protein coupled receptor</keyword>
<accession>A0A0J7NMW4</accession>
<dbReference type="Gene3D" id="1.20.1070.10">
    <property type="entry name" value="Rhodopsin 7-helix transmembrane proteins"/>
    <property type="match status" value="1"/>
</dbReference>
<dbReference type="GO" id="GO:0005886">
    <property type="term" value="C:plasma membrane"/>
    <property type="evidence" value="ECO:0007669"/>
    <property type="project" value="TreeGrafter"/>
</dbReference>
<organism evidence="11 12">
    <name type="scientific">Lasius niger</name>
    <name type="common">Black garden ant</name>
    <dbReference type="NCBI Taxonomy" id="67767"/>
    <lineage>
        <taxon>Eukaryota</taxon>
        <taxon>Metazoa</taxon>
        <taxon>Ecdysozoa</taxon>
        <taxon>Arthropoda</taxon>
        <taxon>Hexapoda</taxon>
        <taxon>Insecta</taxon>
        <taxon>Pterygota</taxon>
        <taxon>Neoptera</taxon>
        <taxon>Endopterygota</taxon>
        <taxon>Hymenoptera</taxon>
        <taxon>Apocrita</taxon>
        <taxon>Aculeata</taxon>
        <taxon>Formicoidea</taxon>
        <taxon>Formicidae</taxon>
        <taxon>Formicinae</taxon>
        <taxon>Lasius</taxon>
        <taxon>Lasius</taxon>
    </lineage>
</organism>
<dbReference type="STRING" id="67767.A0A0J7NMW4"/>
<dbReference type="InterPro" id="IPR000276">
    <property type="entry name" value="GPCR_Rhodpsn"/>
</dbReference>
<name>A0A0J7NMW4_LASNI</name>
<protein>
    <submittedName>
        <fullName evidence="11">Orexin receptor type 2-like protein</fullName>
    </submittedName>
</protein>
<keyword evidence="4 9" id="KW-1133">Transmembrane helix</keyword>
<dbReference type="PANTHER" id="PTHR45695:SF32">
    <property type="entry name" value="G PROTEIN-COUPLED RECEPTOR 15-LIKE"/>
    <property type="match status" value="1"/>
</dbReference>
<evidence type="ECO:0000313" key="12">
    <source>
        <dbReference type="Proteomes" id="UP000036403"/>
    </source>
</evidence>
<keyword evidence="3 9" id="KW-0812">Transmembrane</keyword>
<evidence type="ECO:0000256" key="1">
    <source>
        <dbReference type="ARBA" id="ARBA00004141"/>
    </source>
</evidence>
<reference evidence="11 12" key="1">
    <citation type="submission" date="2015-04" db="EMBL/GenBank/DDBJ databases">
        <title>Lasius niger genome sequencing.</title>
        <authorList>
            <person name="Konorov E.A."/>
            <person name="Nikitin M.A."/>
            <person name="Kirill M.V."/>
            <person name="Chang P."/>
        </authorList>
    </citation>
    <scope>NUCLEOTIDE SEQUENCE [LARGE SCALE GENOMIC DNA]</scope>
    <source>
        <tissue evidence="11">Whole</tissue>
    </source>
</reference>
<feature type="transmembrane region" description="Helical" evidence="9">
    <location>
        <begin position="66"/>
        <end position="91"/>
    </location>
</feature>
<comment type="similarity">
    <text evidence="2">Belongs to the G-protein coupled receptor 1 family.</text>
</comment>
<dbReference type="GO" id="GO:0004930">
    <property type="term" value="F:G protein-coupled receptor activity"/>
    <property type="evidence" value="ECO:0007669"/>
    <property type="project" value="UniProtKB-KW"/>
</dbReference>
<dbReference type="AlphaFoldDB" id="A0A0J7NMW4"/>
<gene>
    <name evidence="11" type="ORF">RF55_6021</name>
</gene>
<evidence type="ECO:0000256" key="9">
    <source>
        <dbReference type="SAM" id="Phobius"/>
    </source>
</evidence>
<evidence type="ECO:0000259" key="10">
    <source>
        <dbReference type="PROSITE" id="PS50262"/>
    </source>
</evidence>
<evidence type="ECO:0000256" key="5">
    <source>
        <dbReference type="ARBA" id="ARBA00023040"/>
    </source>
</evidence>
<evidence type="ECO:0000256" key="3">
    <source>
        <dbReference type="ARBA" id="ARBA00022692"/>
    </source>
</evidence>
<keyword evidence="12" id="KW-1185">Reference proteome</keyword>
<sequence>MISVAWLASRSDALDNEAADYYSFTDNDRDDLEYVNATNCTNDYCIPDEDYIGLMVQHIFPKFSDWVLIAMHSIVFVIGLIGNALVCMAVYRNHSMRTVTNYFIVNLAVADLLVLLICLPPSVLWDVTETWFLGLKLCKAVPYLQPNSLSTGLSDTRFRGKLEMCLVHKLLFPNCLTQLINRDYPLSAIDSLTTYLEPNPG</sequence>
<evidence type="ECO:0000256" key="7">
    <source>
        <dbReference type="ARBA" id="ARBA00023170"/>
    </source>
</evidence>
<comment type="subcellular location">
    <subcellularLocation>
        <location evidence="1">Membrane</location>
        <topology evidence="1">Multi-pass membrane protein</topology>
    </subcellularLocation>
</comment>
<dbReference type="SUPFAM" id="SSF81321">
    <property type="entry name" value="Family A G protein-coupled receptor-like"/>
    <property type="match status" value="1"/>
</dbReference>
<evidence type="ECO:0000256" key="6">
    <source>
        <dbReference type="ARBA" id="ARBA00023136"/>
    </source>
</evidence>
<evidence type="ECO:0000313" key="11">
    <source>
        <dbReference type="EMBL" id="KMQ93850.1"/>
    </source>
</evidence>
<feature type="transmembrane region" description="Helical" evidence="9">
    <location>
        <begin position="103"/>
        <end position="125"/>
    </location>
</feature>